<organism evidence="2 3">
    <name type="scientific">Oceanisphaera arctica</name>
    <dbReference type="NCBI Taxonomy" id="641510"/>
    <lineage>
        <taxon>Bacteria</taxon>
        <taxon>Pseudomonadati</taxon>
        <taxon>Pseudomonadota</taxon>
        <taxon>Gammaproteobacteria</taxon>
        <taxon>Aeromonadales</taxon>
        <taxon>Aeromonadaceae</taxon>
        <taxon>Oceanisphaera</taxon>
    </lineage>
</organism>
<dbReference type="InterPro" id="IPR014710">
    <property type="entry name" value="RmlC-like_jellyroll"/>
</dbReference>
<reference evidence="3" key="1">
    <citation type="submission" date="2016-11" db="EMBL/GenBank/DDBJ databases">
        <authorList>
            <person name="Sisinthy S."/>
            <person name="Ara S."/>
            <person name="Gundlapally S.R."/>
        </authorList>
    </citation>
    <scope>NUCLEOTIDE SEQUENCE [LARGE SCALE GENOMIC DNA]</scope>
    <source>
        <strain evidence="3">V1-41</strain>
    </source>
</reference>
<name>A0A2P5TJ48_9GAMM</name>
<feature type="domain" description="Cupin type-2" evidence="1">
    <location>
        <begin position="35"/>
        <end position="102"/>
    </location>
</feature>
<accession>A0A2P5TJ48</accession>
<comment type="caution">
    <text evidence="2">The sequence shown here is derived from an EMBL/GenBank/DDBJ whole genome shotgun (WGS) entry which is preliminary data.</text>
</comment>
<dbReference type="SUPFAM" id="SSF51182">
    <property type="entry name" value="RmlC-like cupins"/>
    <property type="match status" value="1"/>
</dbReference>
<dbReference type="OrthoDB" id="9798585at2"/>
<dbReference type="Proteomes" id="UP000242231">
    <property type="component" value="Unassembled WGS sequence"/>
</dbReference>
<protein>
    <submittedName>
        <fullName evidence="2">Cupin</fullName>
    </submittedName>
</protein>
<evidence type="ECO:0000313" key="3">
    <source>
        <dbReference type="Proteomes" id="UP000242231"/>
    </source>
</evidence>
<dbReference type="InterPro" id="IPR011051">
    <property type="entry name" value="RmlC_Cupin_sf"/>
</dbReference>
<keyword evidence="3" id="KW-1185">Reference proteome</keyword>
<gene>
    <name evidence="2" type="ORF">UN63_14275</name>
</gene>
<dbReference type="InterPro" id="IPR013096">
    <property type="entry name" value="Cupin_2"/>
</dbReference>
<sequence length="107" mass="12028">MKNIAENMPSDLSSEHFLDLLNTPNVRIERIVSKGHSSPEAGWYDQDEDEWVMVLEGSGTLAFEDGREVTLNKGDFIHIPAHDRHKVSHTRPDGITVWLAIFFSPAG</sequence>
<dbReference type="CDD" id="cd06981">
    <property type="entry name" value="cupin_reut_a1446"/>
    <property type="match status" value="1"/>
</dbReference>
<dbReference type="EMBL" id="MPZM01000044">
    <property type="protein sequence ID" value="PPL14935.1"/>
    <property type="molecule type" value="Genomic_DNA"/>
</dbReference>
<proteinExistence type="predicted"/>
<evidence type="ECO:0000313" key="2">
    <source>
        <dbReference type="EMBL" id="PPL14935.1"/>
    </source>
</evidence>
<dbReference type="AlphaFoldDB" id="A0A2P5TJ48"/>
<evidence type="ECO:0000259" key="1">
    <source>
        <dbReference type="Pfam" id="PF07883"/>
    </source>
</evidence>
<dbReference type="Gene3D" id="2.60.120.10">
    <property type="entry name" value="Jelly Rolls"/>
    <property type="match status" value="1"/>
</dbReference>
<dbReference type="Pfam" id="PF07883">
    <property type="entry name" value="Cupin_2"/>
    <property type="match status" value="1"/>
</dbReference>
<dbReference type="RefSeq" id="WP_104487732.1">
    <property type="nucleotide sequence ID" value="NZ_BMYB01000016.1"/>
</dbReference>